<dbReference type="SUPFAM" id="SSF56219">
    <property type="entry name" value="DNase I-like"/>
    <property type="match status" value="1"/>
</dbReference>
<dbReference type="Gene3D" id="3.60.10.10">
    <property type="entry name" value="Endonuclease/exonuclease/phosphatase"/>
    <property type="match status" value="1"/>
</dbReference>
<dbReference type="InterPro" id="IPR036691">
    <property type="entry name" value="Endo/exonu/phosph_ase_sf"/>
</dbReference>
<sequence length="115" mass="13042">MTVAKQEIAPTDIHLNVSGYTFECHGYTFECHTAVGVTISSTKINIITIYRSPSVPVDPFLTSLHHLIRSLPRNHLTIVLGDFNVDLLDSPNHEILTNYELVWVRPISLKTHHRL</sequence>
<evidence type="ECO:0000313" key="1">
    <source>
        <dbReference type="EMBL" id="KOF87978.1"/>
    </source>
</evidence>
<proteinExistence type="predicted"/>
<dbReference type="AlphaFoldDB" id="A0A0L8HFC9"/>
<evidence type="ECO:0008006" key="2">
    <source>
        <dbReference type="Google" id="ProtNLM"/>
    </source>
</evidence>
<organism evidence="1">
    <name type="scientific">Octopus bimaculoides</name>
    <name type="common">California two-spotted octopus</name>
    <dbReference type="NCBI Taxonomy" id="37653"/>
    <lineage>
        <taxon>Eukaryota</taxon>
        <taxon>Metazoa</taxon>
        <taxon>Spiralia</taxon>
        <taxon>Lophotrochozoa</taxon>
        <taxon>Mollusca</taxon>
        <taxon>Cephalopoda</taxon>
        <taxon>Coleoidea</taxon>
        <taxon>Octopodiformes</taxon>
        <taxon>Octopoda</taxon>
        <taxon>Incirrata</taxon>
        <taxon>Octopodidae</taxon>
        <taxon>Octopus</taxon>
    </lineage>
</organism>
<gene>
    <name evidence="1" type="ORF">OCBIM_22015787mg</name>
</gene>
<accession>A0A0L8HFC9</accession>
<protein>
    <recommendedName>
        <fullName evidence="2">Endonuclease/exonuclease/phosphatase domain-containing protein</fullName>
    </recommendedName>
</protein>
<dbReference type="EMBL" id="KQ418293">
    <property type="protein sequence ID" value="KOF87978.1"/>
    <property type="molecule type" value="Genomic_DNA"/>
</dbReference>
<reference evidence="1" key="1">
    <citation type="submission" date="2015-07" db="EMBL/GenBank/DDBJ databases">
        <title>MeaNS - Measles Nucleotide Surveillance Program.</title>
        <authorList>
            <person name="Tran T."/>
            <person name="Druce J."/>
        </authorList>
    </citation>
    <scope>NUCLEOTIDE SEQUENCE</scope>
    <source>
        <strain evidence="1">UCB-OBI-ISO-001</strain>
        <tissue evidence="1">Gonad</tissue>
    </source>
</reference>
<name>A0A0L8HFC9_OCTBM</name>